<proteinExistence type="predicted"/>
<name>A0A1G5SGV6_9PROT</name>
<evidence type="ECO:0000313" key="2">
    <source>
        <dbReference type="Proteomes" id="UP000198729"/>
    </source>
</evidence>
<dbReference type="Proteomes" id="UP000198729">
    <property type="component" value="Unassembled WGS sequence"/>
</dbReference>
<reference evidence="1 2" key="1">
    <citation type="submission" date="2016-10" db="EMBL/GenBank/DDBJ databases">
        <authorList>
            <person name="de Groot N.N."/>
        </authorList>
    </citation>
    <scope>NUCLEOTIDE SEQUENCE [LARGE SCALE GENOMIC DNA]</scope>
    <source>
        <strain evidence="1">1</strain>
    </source>
</reference>
<accession>A0A1G5SGV6</accession>
<gene>
    <name evidence="1" type="ORF">NSMM_500037</name>
</gene>
<keyword evidence="2" id="KW-1185">Reference proteome</keyword>
<organism evidence="1 2">
    <name type="scientific">Nitrosomonas mobilis</name>
    <dbReference type="NCBI Taxonomy" id="51642"/>
    <lineage>
        <taxon>Bacteria</taxon>
        <taxon>Pseudomonadati</taxon>
        <taxon>Pseudomonadota</taxon>
        <taxon>Betaproteobacteria</taxon>
        <taxon>Nitrosomonadales</taxon>
        <taxon>Nitrosomonadaceae</taxon>
        <taxon>Nitrosomonas</taxon>
    </lineage>
</organism>
<dbReference type="AlphaFoldDB" id="A0A1G5SGV6"/>
<sequence length="41" mass="5008">MASLSKENYLIFYTPKRSCDELKTYRYILFPERYAAKLKKQ</sequence>
<protein>
    <submittedName>
        <fullName evidence="1">Uncharacterized protein</fullName>
    </submittedName>
</protein>
<evidence type="ECO:0000313" key="1">
    <source>
        <dbReference type="EMBL" id="SCZ86237.1"/>
    </source>
</evidence>
<dbReference type="EMBL" id="FMWO01000059">
    <property type="protein sequence ID" value="SCZ86237.1"/>
    <property type="molecule type" value="Genomic_DNA"/>
</dbReference>